<dbReference type="AlphaFoldDB" id="A0AAV0CPZ8"/>
<protein>
    <submittedName>
        <fullName evidence="2">Uncharacterized protein</fullName>
    </submittedName>
</protein>
<organism evidence="2 3">
    <name type="scientific">Cuscuta epithymum</name>
    <dbReference type="NCBI Taxonomy" id="186058"/>
    <lineage>
        <taxon>Eukaryota</taxon>
        <taxon>Viridiplantae</taxon>
        <taxon>Streptophyta</taxon>
        <taxon>Embryophyta</taxon>
        <taxon>Tracheophyta</taxon>
        <taxon>Spermatophyta</taxon>
        <taxon>Magnoliopsida</taxon>
        <taxon>eudicotyledons</taxon>
        <taxon>Gunneridae</taxon>
        <taxon>Pentapetalae</taxon>
        <taxon>asterids</taxon>
        <taxon>lamiids</taxon>
        <taxon>Solanales</taxon>
        <taxon>Convolvulaceae</taxon>
        <taxon>Cuscuteae</taxon>
        <taxon>Cuscuta</taxon>
        <taxon>Cuscuta subgen. Cuscuta</taxon>
    </lineage>
</organism>
<name>A0AAV0CPZ8_9ASTE</name>
<accession>A0AAV0CPZ8</accession>
<keyword evidence="3" id="KW-1185">Reference proteome</keyword>
<evidence type="ECO:0000313" key="2">
    <source>
        <dbReference type="EMBL" id="CAH9082908.1"/>
    </source>
</evidence>
<gene>
    <name evidence="2" type="ORF">CEPIT_LOCUS8276</name>
</gene>
<sequence length="118" mass="13090">MFVPPKPVIDDDELLAAGMISIDVGFVPLRTSCQYQRKWLAFSIFSPSDSRSICFPMICSSPVAGKVRRKKMKKGRETVKMGCIIGLFAIIKKLACLIWFGSEVGTDTRNGLLPEGYI</sequence>
<comment type="caution">
    <text evidence="2">The sequence shown here is derived from an EMBL/GenBank/DDBJ whole genome shotgun (WGS) entry which is preliminary data.</text>
</comment>
<feature type="transmembrane region" description="Helical" evidence="1">
    <location>
        <begin position="78"/>
        <end position="100"/>
    </location>
</feature>
<reference evidence="2" key="1">
    <citation type="submission" date="2022-07" db="EMBL/GenBank/DDBJ databases">
        <authorList>
            <person name="Macas J."/>
            <person name="Novak P."/>
            <person name="Neumann P."/>
        </authorList>
    </citation>
    <scope>NUCLEOTIDE SEQUENCE</scope>
</reference>
<evidence type="ECO:0000256" key="1">
    <source>
        <dbReference type="SAM" id="Phobius"/>
    </source>
</evidence>
<keyword evidence="1" id="KW-1133">Transmembrane helix</keyword>
<keyword evidence="1" id="KW-0472">Membrane</keyword>
<dbReference type="Proteomes" id="UP001152523">
    <property type="component" value="Unassembled WGS sequence"/>
</dbReference>
<keyword evidence="1" id="KW-0812">Transmembrane</keyword>
<dbReference type="EMBL" id="CAMAPF010000040">
    <property type="protein sequence ID" value="CAH9082908.1"/>
    <property type="molecule type" value="Genomic_DNA"/>
</dbReference>
<proteinExistence type="predicted"/>
<evidence type="ECO:0000313" key="3">
    <source>
        <dbReference type="Proteomes" id="UP001152523"/>
    </source>
</evidence>